<keyword evidence="1" id="KW-0472">Membrane</keyword>
<proteinExistence type="predicted"/>
<dbReference type="EMBL" id="JACHVQ010000004">
    <property type="protein sequence ID" value="MBB2894198.1"/>
    <property type="molecule type" value="Genomic_DNA"/>
</dbReference>
<evidence type="ECO:0008006" key="4">
    <source>
        <dbReference type="Google" id="ProtNLM"/>
    </source>
</evidence>
<sequence>MRIWIEVPLLVLGVVWAWWVRRRMQRAQLAWLIQRSRQSIGRARAVTMSSQALAAVGAVVVLAVAIWAEQAHRLFWVRIPFAALVITLYVPFATQLAPIRVRIGKLRRSPQDRLVELGARPPVAEAIAGAGRPFAFVGSLILLAAVTVLAWHHVR</sequence>
<protein>
    <recommendedName>
        <fullName evidence="4">DUF2269 family protein</fullName>
    </recommendedName>
</protein>
<keyword evidence="1" id="KW-0812">Transmembrane</keyword>
<dbReference type="Proteomes" id="UP000559182">
    <property type="component" value="Unassembled WGS sequence"/>
</dbReference>
<organism evidence="2 3">
    <name type="scientific">Flexivirga oryzae</name>
    <dbReference type="NCBI Taxonomy" id="1794944"/>
    <lineage>
        <taxon>Bacteria</taxon>
        <taxon>Bacillati</taxon>
        <taxon>Actinomycetota</taxon>
        <taxon>Actinomycetes</taxon>
        <taxon>Micrococcales</taxon>
        <taxon>Dermacoccaceae</taxon>
        <taxon>Flexivirga</taxon>
    </lineage>
</organism>
<gene>
    <name evidence="2" type="ORF">FHU39_004234</name>
</gene>
<evidence type="ECO:0000313" key="2">
    <source>
        <dbReference type="EMBL" id="MBB2894198.1"/>
    </source>
</evidence>
<feature type="transmembrane region" description="Helical" evidence="1">
    <location>
        <begin position="6"/>
        <end position="24"/>
    </location>
</feature>
<keyword evidence="1" id="KW-1133">Transmembrane helix</keyword>
<name>A0A839N8U4_9MICO</name>
<dbReference type="RefSeq" id="WP_183322634.1">
    <property type="nucleotide sequence ID" value="NZ_JACHVQ010000004.1"/>
</dbReference>
<reference evidence="2 3" key="1">
    <citation type="submission" date="2020-08" db="EMBL/GenBank/DDBJ databases">
        <title>Sequencing the genomes of 1000 actinobacteria strains.</title>
        <authorList>
            <person name="Klenk H.-P."/>
        </authorList>
    </citation>
    <scope>NUCLEOTIDE SEQUENCE [LARGE SCALE GENOMIC DNA]</scope>
    <source>
        <strain evidence="2 3">DSM 105369</strain>
    </source>
</reference>
<feature type="transmembrane region" description="Helical" evidence="1">
    <location>
        <begin position="74"/>
        <end position="99"/>
    </location>
</feature>
<feature type="transmembrane region" description="Helical" evidence="1">
    <location>
        <begin position="134"/>
        <end position="154"/>
    </location>
</feature>
<accession>A0A839N8U4</accession>
<comment type="caution">
    <text evidence="2">The sequence shown here is derived from an EMBL/GenBank/DDBJ whole genome shotgun (WGS) entry which is preliminary data.</text>
</comment>
<evidence type="ECO:0000256" key="1">
    <source>
        <dbReference type="SAM" id="Phobius"/>
    </source>
</evidence>
<evidence type="ECO:0000313" key="3">
    <source>
        <dbReference type="Proteomes" id="UP000559182"/>
    </source>
</evidence>
<keyword evidence="3" id="KW-1185">Reference proteome</keyword>
<feature type="transmembrane region" description="Helical" evidence="1">
    <location>
        <begin position="45"/>
        <end position="68"/>
    </location>
</feature>
<dbReference type="AlphaFoldDB" id="A0A839N8U4"/>